<dbReference type="Gene3D" id="2.60.40.1240">
    <property type="match status" value="1"/>
</dbReference>
<feature type="transmembrane region" description="Helical" evidence="2">
    <location>
        <begin position="6"/>
        <end position="24"/>
    </location>
</feature>
<evidence type="ECO:0000256" key="2">
    <source>
        <dbReference type="SAM" id="Phobius"/>
    </source>
</evidence>
<dbReference type="HOGENOM" id="CLU_1639889_0_0_2"/>
<dbReference type="AlphaFoldDB" id="F3KIW5"/>
<keyword evidence="1" id="KW-0732">Signal</keyword>
<organism evidence="4">
    <name type="scientific">Candidatus Nitrosarchaeum limnium SFB1</name>
    <dbReference type="NCBI Taxonomy" id="886738"/>
    <lineage>
        <taxon>Archaea</taxon>
        <taxon>Nitrososphaerota</taxon>
        <taxon>Nitrososphaeria</taxon>
        <taxon>Nitrosopumilales</taxon>
        <taxon>Nitrosopumilaceae</taxon>
        <taxon>Nitrosarchaeum</taxon>
    </lineage>
</organism>
<accession>F3KIW5</accession>
<feature type="domain" description="DUF4352" evidence="3">
    <location>
        <begin position="35"/>
        <end position="141"/>
    </location>
</feature>
<dbReference type="InterPro" id="IPR029050">
    <property type="entry name" value="Immunoprotect_excell_Ig-like"/>
</dbReference>
<name>F3KIW5_9ARCH</name>
<gene>
    <name evidence="4" type="ORF">Nlim_0389</name>
</gene>
<dbReference type="Pfam" id="PF11611">
    <property type="entry name" value="DUF4352"/>
    <property type="match status" value="1"/>
</dbReference>
<comment type="caution">
    <text evidence="4">The sequence shown here is derived from an EMBL/GenBank/DDBJ whole genome shotgun (WGS) entry which is preliminary data.</text>
</comment>
<evidence type="ECO:0000313" key="4">
    <source>
        <dbReference type="EMBL" id="EGG42676.1"/>
    </source>
</evidence>
<dbReference type="EMBL" id="AEGP01000025">
    <property type="protein sequence ID" value="EGG42676.1"/>
    <property type="molecule type" value="Genomic_DNA"/>
</dbReference>
<evidence type="ECO:0000259" key="3">
    <source>
        <dbReference type="Pfam" id="PF11611"/>
    </source>
</evidence>
<proteinExistence type="predicted"/>
<evidence type="ECO:0000256" key="1">
    <source>
        <dbReference type="ARBA" id="ARBA00022729"/>
    </source>
</evidence>
<sequence length="161" mass="18131">MVQITIIIIIGAIVISMAAAMFMYTQYQTNFITANSGEIVTVGPVEYTVVFDGTNQGNNETSPENTFVKIKITAKNISNEKTRISGGQFYLVDDKQQKVQPTYGKFSPEDLLDEWLEPNKPVMRTTQFDVPYDELKQYNVMIRPSKQQSSVDTALICIINC</sequence>
<dbReference type="InterPro" id="IPR029051">
    <property type="entry name" value="DUF4352"/>
</dbReference>
<keyword evidence="2" id="KW-0472">Membrane</keyword>
<keyword evidence="2" id="KW-1133">Transmembrane helix</keyword>
<reference evidence="4" key="1">
    <citation type="journal article" date="2011" name="PLoS ONE">
        <title>Genome of a low-salinity ammonia-oxidizing archaeon determined by single-cell and metagenomic analysis.</title>
        <authorList>
            <person name="Blainey P.C."/>
            <person name="Mosier A.C."/>
            <person name="Potanina A."/>
            <person name="Francis C.A."/>
            <person name="Quake S.R."/>
        </authorList>
    </citation>
    <scope>NUCLEOTIDE SEQUENCE [LARGE SCALE GENOMIC DNA]</scope>
    <source>
        <strain evidence="4">SFB1</strain>
    </source>
</reference>
<dbReference type="Proteomes" id="UP000004348">
    <property type="component" value="Chromosome"/>
</dbReference>
<dbReference type="PATRIC" id="fig|886738.10.peg.446"/>
<keyword evidence="2" id="KW-0812">Transmembrane</keyword>
<protein>
    <recommendedName>
        <fullName evidence="3">DUF4352 domain-containing protein</fullName>
    </recommendedName>
</protein>